<sequence>MYHRYICNCKDAISAAFRKLMGSYNGPVSEEVCLNCPLEDRTMMRINCCIFDVDPDVVIKDNYETLQRTFENKLSDQSTHHCRQCLARSLEQQYVTGPYICFDTSEAHRNGHKSQLSSVPTEMTLRGEKYVLSGLIQYRDYDEHFIAYCRSPTTGSWKVKNDLVKRAYVLKNDEDLHVHMLFYVRVTMYQSPVSANFHSIRNDRFLI</sequence>
<evidence type="ECO:0000313" key="2">
    <source>
        <dbReference type="Proteomes" id="UP001239111"/>
    </source>
</evidence>
<gene>
    <name evidence="1" type="ORF">QAD02_001297</name>
</gene>
<evidence type="ECO:0000313" key="1">
    <source>
        <dbReference type="EMBL" id="KAJ8670038.1"/>
    </source>
</evidence>
<dbReference type="EMBL" id="CM056743">
    <property type="protein sequence ID" value="KAJ8670038.1"/>
    <property type="molecule type" value="Genomic_DNA"/>
</dbReference>
<organism evidence="1 2">
    <name type="scientific">Eretmocerus hayati</name>
    <dbReference type="NCBI Taxonomy" id="131215"/>
    <lineage>
        <taxon>Eukaryota</taxon>
        <taxon>Metazoa</taxon>
        <taxon>Ecdysozoa</taxon>
        <taxon>Arthropoda</taxon>
        <taxon>Hexapoda</taxon>
        <taxon>Insecta</taxon>
        <taxon>Pterygota</taxon>
        <taxon>Neoptera</taxon>
        <taxon>Endopterygota</taxon>
        <taxon>Hymenoptera</taxon>
        <taxon>Apocrita</taxon>
        <taxon>Proctotrupomorpha</taxon>
        <taxon>Chalcidoidea</taxon>
        <taxon>Aphelinidae</taxon>
        <taxon>Aphelininae</taxon>
        <taxon>Eretmocerus</taxon>
    </lineage>
</organism>
<name>A0ACC2NGV6_9HYME</name>
<proteinExistence type="predicted"/>
<protein>
    <submittedName>
        <fullName evidence="1">Uncharacterized protein</fullName>
    </submittedName>
</protein>
<reference evidence="1" key="1">
    <citation type="submission" date="2023-04" db="EMBL/GenBank/DDBJ databases">
        <title>A chromosome-level genome assembly of the parasitoid wasp Eretmocerus hayati.</title>
        <authorList>
            <person name="Zhong Y."/>
            <person name="Liu S."/>
            <person name="Liu Y."/>
        </authorList>
    </citation>
    <scope>NUCLEOTIDE SEQUENCE</scope>
    <source>
        <strain evidence="1">ZJU_SS_LIU_2023</strain>
    </source>
</reference>
<comment type="caution">
    <text evidence="1">The sequence shown here is derived from an EMBL/GenBank/DDBJ whole genome shotgun (WGS) entry which is preliminary data.</text>
</comment>
<keyword evidence="2" id="KW-1185">Reference proteome</keyword>
<dbReference type="Proteomes" id="UP001239111">
    <property type="component" value="Chromosome 3"/>
</dbReference>
<accession>A0ACC2NGV6</accession>